<dbReference type="Gene3D" id="1.10.418.10">
    <property type="entry name" value="Calponin-like domain"/>
    <property type="match status" value="1"/>
</dbReference>
<evidence type="ECO:0000313" key="3">
    <source>
        <dbReference type="EMBL" id="OAQ73372.1"/>
    </source>
</evidence>
<keyword evidence="1" id="KW-0175">Coiled coil</keyword>
<dbReference type="AlphaFoldDB" id="A0A179G6D8"/>
<dbReference type="EMBL" id="LSBJ02000001">
    <property type="protein sequence ID" value="OAQ73372.1"/>
    <property type="molecule type" value="Genomic_DNA"/>
</dbReference>
<dbReference type="GO" id="GO:0008017">
    <property type="term" value="F:microtubule binding"/>
    <property type="evidence" value="ECO:0007669"/>
    <property type="project" value="TreeGrafter"/>
</dbReference>
<organism evidence="3 4">
    <name type="scientific">Pochonia chlamydosporia 170</name>
    <dbReference type="NCBI Taxonomy" id="1380566"/>
    <lineage>
        <taxon>Eukaryota</taxon>
        <taxon>Fungi</taxon>
        <taxon>Dikarya</taxon>
        <taxon>Ascomycota</taxon>
        <taxon>Pezizomycotina</taxon>
        <taxon>Sordariomycetes</taxon>
        <taxon>Hypocreomycetidae</taxon>
        <taxon>Hypocreales</taxon>
        <taxon>Clavicipitaceae</taxon>
        <taxon>Pochonia</taxon>
    </lineage>
</organism>
<gene>
    <name evidence="3" type="ORF">VFPPC_01093</name>
</gene>
<dbReference type="SUPFAM" id="SSF116907">
    <property type="entry name" value="Hook domain"/>
    <property type="match status" value="1"/>
</dbReference>
<comment type="caution">
    <text evidence="3">The sequence shown here is derived from an EMBL/GenBank/DDBJ whole genome shotgun (WGS) entry which is preliminary data.</text>
</comment>
<reference evidence="3 4" key="1">
    <citation type="journal article" date="2016" name="PLoS Pathog.">
        <title>Biosynthesis of antibiotic leucinostatins in bio-control fungus Purpureocillium lilacinum and their inhibition on phytophthora revealed by genome mining.</title>
        <authorList>
            <person name="Wang G."/>
            <person name="Liu Z."/>
            <person name="Lin R."/>
            <person name="Li E."/>
            <person name="Mao Z."/>
            <person name="Ling J."/>
            <person name="Yang Y."/>
            <person name="Yin W.B."/>
            <person name="Xie B."/>
        </authorList>
    </citation>
    <scope>NUCLEOTIDE SEQUENCE [LARGE SCALE GENOMIC DNA]</scope>
    <source>
        <strain evidence="3">170</strain>
    </source>
</reference>
<dbReference type="GO" id="GO:0031122">
    <property type="term" value="P:cytoplasmic microtubule organization"/>
    <property type="evidence" value="ECO:0007669"/>
    <property type="project" value="TreeGrafter"/>
</dbReference>
<dbReference type="RefSeq" id="XP_018149455.1">
    <property type="nucleotide sequence ID" value="XM_018280982.1"/>
</dbReference>
<dbReference type="GeneID" id="28844976"/>
<name>A0A179G6D8_METCM</name>
<evidence type="ECO:0000313" key="4">
    <source>
        <dbReference type="Proteomes" id="UP000078397"/>
    </source>
</evidence>
<dbReference type="InterPro" id="IPR036872">
    <property type="entry name" value="CH_dom_sf"/>
</dbReference>
<dbReference type="PANTHER" id="PTHR18947:SF28">
    <property type="entry name" value="GIRDIN, ISOFORM A"/>
    <property type="match status" value="1"/>
</dbReference>
<protein>
    <submittedName>
        <fullName evidence="3">Microtubule binding protein HOOK3</fullName>
    </submittedName>
</protein>
<dbReference type="GO" id="GO:0051959">
    <property type="term" value="F:dynein light intermediate chain binding"/>
    <property type="evidence" value="ECO:0007669"/>
    <property type="project" value="TreeGrafter"/>
</dbReference>
<feature type="region of interest" description="Disordered" evidence="2">
    <location>
        <begin position="646"/>
        <end position="670"/>
    </location>
</feature>
<dbReference type="PANTHER" id="PTHR18947">
    <property type="entry name" value="HOOK PROTEINS"/>
    <property type="match status" value="1"/>
</dbReference>
<evidence type="ECO:0000256" key="2">
    <source>
        <dbReference type="SAM" id="MobiDB-lite"/>
    </source>
</evidence>
<evidence type="ECO:0000256" key="1">
    <source>
        <dbReference type="SAM" id="Coils"/>
    </source>
</evidence>
<feature type="coiled-coil region" evidence="1">
    <location>
        <begin position="195"/>
        <end position="243"/>
    </location>
</feature>
<dbReference type="GO" id="GO:0005737">
    <property type="term" value="C:cytoplasm"/>
    <property type="evidence" value="ECO:0007669"/>
    <property type="project" value="TreeGrafter"/>
</dbReference>
<dbReference type="GO" id="GO:0030705">
    <property type="term" value="P:cytoskeleton-dependent intracellular transport"/>
    <property type="evidence" value="ECO:0007669"/>
    <property type="project" value="TreeGrafter"/>
</dbReference>
<dbReference type="KEGG" id="pchm:VFPPC_01093"/>
<feature type="coiled-coil region" evidence="1">
    <location>
        <begin position="275"/>
        <end position="412"/>
    </location>
</feature>
<dbReference type="STRING" id="1380566.A0A179G6D8"/>
<proteinExistence type="predicted"/>
<feature type="coiled-coil region" evidence="1">
    <location>
        <begin position="489"/>
        <end position="516"/>
    </location>
</feature>
<accession>A0A179G6D8</accession>
<dbReference type="CDD" id="cd22211">
    <property type="entry name" value="HkD_SF"/>
    <property type="match status" value="1"/>
</dbReference>
<dbReference type="Proteomes" id="UP000078397">
    <property type="component" value="Unassembled WGS sequence"/>
</dbReference>
<keyword evidence="4" id="KW-1185">Reference proteome</keyword>
<sequence>MAPPAASKAMPNYTPSAQTALLKSANRVFDLDHAAESLDELTNGIALAHILHELDSEFDPSHLESIHGTSKYLTNKRNIQAVYKGLFRFIRRQVPELSCQAKKFDYHAVAENPDSQGISQLLAVMVSAAALGPDNGKYVPRIQHGLDRENQAEIMQIIRAMQQDVANYKDDDDLDEAIDAVMEARDIDLLVEEQNAALRQQLESTKKNLSDYITRLEYLQQSHEELKYEKEKNDRELEVLRKATQDGANSAEAIKLLEAQVHEQMEIITRNEETIRNHDRVKSHLEGEVQRLNQKSIQADELRDQVAEWRHKAEEFEKKANTAERYKQKLESQQHLAKEVQNLQYEKAELQEQLRSLVNDRERNDRTRKAEDELTKMITQSEQHLWDERNQKNQLIKDVATLEEELARLKAQRTHDERFIQDLQEQLQQGPDGATQASNMGTTTGAFNLEDELNNAADEDRQTNLPLQLSRFKAENELLRRTLGSTGDAALLRRELEEQRRQRDRLQQNYNDIFEKHTINQEQITALTNDSTDEGSQAFIALRTQLIGSQSELDATRKRAAELQTQISDTDRELLAAKARVSAAEKGGVEAIDELKSTDKLISESLKAELDRLREDYNFAVSERDAQKSQLIEALLAKDKLRKEVEDTKELQESSTAGPPDTDVSDAMKKSTEKIEKLRTRLKERKLQLEQSEQEKLDLQNRLKSAPGGESSAAQRVAADQLIKNLQRENALIATAWYDLTSRLQSNHVVLQRRPDAPRSWLNKQRQMVNGQLRQRDLLYLY</sequence>
<dbReference type="GO" id="GO:0005815">
    <property type="term" value="C:microtubule organizing center"/>
    <property type="evidence" value="ECO:0007669"/>
    <property type="project" value="TreeGrafter"/>
</dbReference>
<dbReference type="OrthoDB" id="49395at2759"/>